<dbReference type="Proteomes" id="UP000596660">
    <property type="component" value="Unplaced"/>
</dbReference>
<organism evidence="1 2">
    <name type="scientific">Chenopodium quinoa</name>
    <name type="common">Quinoa</name>
    <dbReference type="NCBI Taxonomy" id="63459"/>
    <lineage>
        <taxon>Eukaryota</taxon>
        <taxon>Viridiplantae</taxon>
        <taxon>Streptophyta</taxon>
        <taxon>Embryophyta</taxon>
        <taxon>Tracheophyta</taxon>
        <taxon>Spermatophyta</taxon>
        <taxon>Magnoliopsida</taxon>
        <taxon>eudicotyledons</taxon>
        <taxon>Gunneridae</taxon>
        <taxon>Pentapetalae</taxon>
        <taxon>Caryophyllales</taxon>
        <taxon>Chenopodiaceae</taxon>
        <taxon>Chenopodioideae</taxon>
        <taxon>Atripliceae</taxon>
        <taxon>Chenopodium</taxon>
    </lineage>
</organism>
<evidence type="ECO:0000313" key="1">
    <source>
        <dbReference type="EnsemblPlants" id="AUR62020588-RA:cds"/>
    </source>
</evidence>
<dbReference type="Gramene" id="AUR62020588-RA">
    <property type="protein sequence ID" value="AUR62020588-RA:cds"/>
    <property type="gene ID" value="AUR62020588"/>
</dbReference>
<reference evidence="1" key="1">
    <citation type="journal article" date="2017" name="Nature">
        <title>The genome of Chenopodium quinoa.</title>
        <authorList>
            <person name="Jarvis D.E."/>
            <person name="Ho Y.S."/>
            <person name="Lightfoot D.J."/>
            <person name="Schmoeckel S.M."/>
            <person name="Li B."/>
            <person name="Borm T.J.A."/>
            <person name="Ohyanagi H."/>
            <person name="Mineta K."/>
            <person name="Michell C.T."/>
            <person name="Saber N."/>
            <person name="Kharbatia N.M."/>
            <person name="Rupper R.R."/>
            <person name="Sharp A.R."/>
            <person name="Dally N."/>
            <person name="Boughton B.A."/>
            <person name="Woo Y.H."/>
            <person name="Gao G."/>
            <person name="Schijlen E.G.W.M."/>
            <person name="Guo X."/>
            <person name="Momin A.A."/>
            <person name="Negrao S."/>
            <person name="Al-Babili S."/>
            <person name="Gehring C."/>
            <person name="Roessner U."/>
            <person name="Jung C."/>
            <person name="Murphy K."/>
            <person name="Arold S.T."/>
            <person name="Gojobori T."/>
            <person name="van der Linden C.G."/>
            <person name="van Loo E.N."/>
            <person name="Jellen E.N."/>
            <person name="Maughan P.J."/>
            <person name="Tester M."/>
        </authorList>
    </citation>
    <scope>NUCLEOTIDE SEQUENCE [LARGE SCALE GENOMIC DNA]</scope>
    <source>
        <strain evidence="1">cv. PI 614886</strain>
    </source>
</reference>
<keyword evidence="2" id="KW-1185">Reference proteome</keyword>
<evidence type="ECO:0000313" key="2">
    <source>
        <dbReference type="Proteomes" id="UP000596660"/>
    </source>
</evidence>
<name>A0A803LYN7_CHEQI</name>
<accession>A0A803LYN7</accession>
<reference evidence="1" key="2">
    <citation type="submission" date="2021-03" db="UniProtKB">
        <authorList>
            <consortium name="EnsemblPlants"/>
        </authorList>
    </citation>
    <scope>IDENTIFICATION</scope>
</reference>
<protein>
    <submittedName>
        <fullName evidence="1">Uncharacterized protein</fullName>
    </submittedName>
</protein>
<dbReference type="EnsemblPlants" id="AUR62020588-RA">
    <property type="protein sequence ID" value="AUR62020588-RA:cds"/>
    <property type="gene ID" value="AUR62020588"/>
</dbReference>
<sequence>MPHFYLLEPSDGGRMVLKRLAGAEETIPCPEIPESRLSIDDLIEFPDENSILYNISCNYLPVLKVRKTNMVVADSSQLSEEVITKSQQALQRLHLPDDAPKLVAELFCNGEWDQDRLREHFSAWEVREILKIPVAHQGVEDGWTWHFTKNGEFLVRSAYHAELSARRDNRATTSTIPNKTTWSLR</sequence>
<proteinExistence type="predicted"/>
<dbReference type="AlphaFoldDB" id="A0A803LYN7"/>